<dbReference type="PANTHER" id="PTHR33677">
    <property type="entry name" value="TRANSCRIPTIONAL REPRESSOR FRMR-RELATED"/>
    <property type="match status" value="1"/>
</dbReference>
<dbReference type="RefSeq" id="WP_343793668.1">
    <property type="nucleotide sequence ID" value="NZ_BAAAGA010000005.1"/>
</dbReference>
<sequence length="91" mass="10145">MAHVSHASHPDIIKRLRRADGHLHTVIQMMQSGRPCLDLAQQLHAIEKAVAAAKKVLIHDHIDHCLAHAAEGDPTEARQAMAEFKEITKYL</sequence>
<comment type="similarity">
    <text evidence="1">Belongs to the FrmR/RcnR family.</text>
</comment>
<dbReference type="Proteomes" id="UP001501352">
    <property type="component" value="Unassembled WGS sequence"/>
</dbReference>
<accession>A0ABN1H004</accession>
<proteinExistence type="inferred from homology"/>
<evidence type="ECO:0000313" key="2">
    <source>
        <dbReference type="EMBL" id="GAA0625003.1"/>
    </source>
</evidence>
<evidence type="ECO:0000256" key="1">
    <source>
        <dbReference type="ARBA" id="ARBA00005260"/>
    </source>
</evidence>
<evidence type="ECO:0000313" key="3">
    <source>
        <dbReference type="Proteomes" id="UP001501352"/>
    </source>
</evidence>
<reference evidence="2 3" key="1">
    <citation type="journal article" date="2019" name="Int. J. Syst. Evol. Microbiol.">
        <title>The Global Catalogue of Microorganisms (GCM) 10K type strain sequencing project: providing services to taxonomists for standard genome sequencing and annotation.</title>
        <authorList>
            <consortium name="The Broad Institute Genomics Platform"/>
            <consortium name="The Broad Institute Genome Sequencing Center for Infectious Disease"/>
            <person name="Wu L."/>
            <person name="Ma J."/>
        </authorList>
    </citation>
    <scope>NUCLEOTIDE SEQUENCE [LARGE SCALE GENOMIC DNA]</scope>
    <source>
        <strain evidence="2 3">JCM 12928</strain>
    </source>
</reference>
<protein>
    <submittedName>
        <fullName evidence="2">Nickel-sensing transcriptional repressor NcrB</fullName>
    </submittedName>
</protein>
<name>A0ABN1H004_9CAUL</name>
<dbReference type="InterPro" id="IPR003735">
    <property type="entry name" value="Metal_Tscrpt_repr"/>
</dbReference>
<dbReference type="InterPro" id="IPR038390">
    <property type="entry name" value="Metal_Tscrpt_repr_sf"/>
</dbReference>
<comment type="caution">
    <text evidence="2">The sequence shown here is derived from an EMBL/GenBank/DDBJ whole genome shotgun (WGS) entry which is preliminary data.</text>
</comment>
<dbReference type="EMBL" id="BAAAGA010000005">
    <property type="protein sequence ID" value="GAA0625003.1"/>
    <property type="molecule type" value="Genomic_DNA"/>
</dbReference>
<organism evidence="2 3">
    <name type="scientific">Brevundimonas kwangchunensis</name>
    <dbReference type="NCBI Taxonomy" id="322163"/>
    <lineage>
        <taxon>Bacteria</taxon>
        <taxon>Pseudomonadati</taxon>
        <taxon>Pseudomonadota</taxon>
        <taxon>Alphaproteobacteria</taxon>
        <taxon>Caulobacterales</taxon>
        <taxon>Caulobacteraceae</taxon>
        <taxon>Brevundimonas</taxon>
    </lineage>
</organism>
<keyword evidence="3" id="KW-1185">Reference proteome</keyword>
<dbReference type="CDD" id="cd10154">
    <property type="entry name" value="NreA-like_DUF156"/>
    <property type="match status" value="1"/>
</dbReference>
<gene>
    <name evidence="2" type="ORF">GCM10009422_21910</name>
</gene>
<dbReference type="Pfam" id="PF02583">
    <property type="entry name" value="Trns_repr_metal"/>
    <property type="match status" value="1"/>
</dbReference>
<dbReference type="Gene3D" id="1.20.58.1000">
    <property type="entry name" value="Metal-sensitive repressor, helix protomer"/>
    <property type="match status" value="1"/>
</dbReference>